<evidence type="ECO:0000313" key="3">
    <source>
        <dbReference type="Proteomes" id="UP001500200"/>
    </source>
</evidence>
<feature type="compositionally biased region" description="Basic and acidic residues" evidence="1">
    <location>
        <begin position="46"/>
        <end position="62"/>
    </location>
</feature>
<sequence length="62" mass="7170">MDSTETHARHPDRPTVEADPAYDYNEDLAVDEDWEDQSEVLDDDERPVALDADEHRDAEDIE</sequence>
<dbReference type="RefSeq" id="WP_345447860.1">
    <property type="nucleotide sequence ID" value="NZ_BAABKK010000004.1"/>
</dbReference>
<evidence type="ECO:0000256" key="1">
    <source>
        <dbReference type="SAM" id="MobiDB-lite"/>
    </source>
</evidence>
<evidence type="ECO:0000313" key="2">
    <source>
        <dbReference type="EMBL" id="GAA5190089.1"/>
    </source>
</evidence>
<dbReference type="EMBL" id="BAABKK010000004">
    <property type="protein sequence ID" value="GAA5190089.1"/>
    <property type="molecule type" value="Genomic_DNA"/>
</dbReference>
<feature type="compositionally biased region" description="Acidic residues" evidence="1">
    <location>
        <begin position="24"/>
        <end position="45"/>
    </location>
</feature>
<dbReference type="Proteomes" id="UP001500200">
    <property type="component" value="Unassembled WGS sequence"/>
</dbReference>
<reference evidence="3" key="1">
    <citation type="journal article" date="2019" name="Int. J. Syst. Evol. Microbiol.">
        <title>The Global Catalogue of Microorganisms (GCM) 10K type strain sequencing project: providing services to taxonomists for standard genome sequencing and annotation.</title>
        <authorList>
            <consortium name="The Broad Institute Genomics Platform"/>
            <consortium name="The Broad Institute Genome Sequencing Center for Infectious Disease"/>
            <person name="Wu L."/>
            <person name="Ma J."/>
        </authorList>
    </citation>
    <scope>NUCLEOTIDE SEQUENCE [LARGE SCALE GENOMIC DNA]</scope>
    <source>
        <strain evidence="3">JCM 18514</strain>
    </source>
</reference>
<proteinExistence type="predicted"/>
<name>A0ABP9S199_9MICC</name>
<accession>A0ABP9S199</accession>
<keyword evidence="3" id="KW-1185">Reference proteome</keyword>
<comment type="caution">
    <text evidence="2">The sequence shown here is derived from an EMBL/GenBank/DDBJ whole genome shotgun (WGS) entry which is preliminary data.</text>
</comment>
<feature type="compositionally biased region" description="Basic and acidic residues" evidence="1">
    <location>
        <begin position="1"/>
        <end position="16"/>
    </location>
</feature>
<feature type="region of interest" description="Disordered" evidence="1">
    <location>
        <begin position="1"/>
        <end position="62"/>
    </location>
</feature>
<gene>
    <name evidence="2" type="ORF">GCM10023346_06280</name>
</gene>
<protein>
    <submittedName>
        <fullName evidence="2">Uncharacterized protein</fullName>
    </submittedName>
</protein>
<organism evidence="2 3">
    <name type="scientific">Arthrobacter gyeryongensis</name>
    <dbReference type="NCBI Taxonomy" id="1650592"/>
    <lineage>
        <taxon>Bacteria</taxon>
        <taxon>Bacillati</taxon>
        <taxon>Actinomycetota</taxon>
        <taxon>Actinomycetes</taxon>
        <taxon>Micrococcales</taxon>
        <taxon>Micrococcaceae</taxon>
        <taxon>Arthrobacter</taxon>
    </lineage>
</organism>